<keyword evidence="2" id="KW-1185">Reference proteome</keyword>
<name>A0A1I0F9S9_9FIRM</name>
<proteinExistence type="predicted"/>
<dbReference type="AlphaFoldDB" id="A0A1I0F9S9"/>
<dbReference type="Proteomes" id="UP000199800">
    <property type="component" value="Unassembled WGS sequence"/>
</dbReference>
<reference evidence="1 2" key="1">
    <citation type="submission" date="2016-10" db="EMBL/GenBank/DDBJ databases">
        <authorList>
            <person name="de Groot N.N."/>
        </authorList>
    </citation>
    <scope>NUCLEOTIDE SEQUENCE [LARGE SCALE GENOMIC DNA]</scope>
    <source>
        <strain evidence="1 2">DSM 1801</strain>
    </source>
</reference>
<evidence type="ECO:0000313" key="2">
    <source>
        <dbReference type="Proteomes" id="UP000199800"/>
    </source>
</evidence>
<dbReference type="RefSeq" id="WP_092478754.1">
    <property type="nucleotide sequence ID" value="NZ_FOHN01000029.1"/>
</dbReference>
<sequence>MPWSSFAHLPTSEDEYMNILLHLENGMTIHDVDSIIATAKGRNNVQNHYRGNLIRIGFIKLNKNNTIQLSYEPNLLRKKDNLKEVLRYTIQQNEDPIIDEVNQILLKIDCYDVKRVVNILCERYPLEKRSNFNRWIRPVVLLFQFADMLQNFQNGHNYLAKLLQECYLAKANALGAVIPLEVIQSEMKNNDIVQVINCIVENKKLKYKIELLMMPDWATSNKIYKINNDLYTHIKLKGSLLEDDENDK</sequence>
<accession>A0A1I0F9S9</accession>
<dbReference type="STRING" id="29364.SAMN04487772_1295"/>
<organism evidence="1 2">
    <name type="scientific">[Clostridium] polysaccharolyticum</name>
    <dbReference type="NCBI Taxonomy" id="29364"/>
    <lineage>
        <taxon>Bacteria</taxon>
        <taxon>Bacillati</taxon>
        <taxon>Bacillota</taxon>
        <taxon>Clostridia</taxon>
        <taxon>Lachnospirales</taxon>
        <taxon>Lachnospiraceae</taxon>
    </lineage>
</organism>
<evidence type="ECO:0000313" key="1">
    <source>
        <dbReference type="EMBL" id="SET54776.1"/>
    </source>
</evidence>
<gene>
    <name evidence="1" type="ORF">SAMN04487772_1295</name>
</gene>
<protein>
    <submittedName>
        <fullName evidence="1">Uncharacterized protein</fullName>
    </submittedName>
</protein>
<dbReference type="EMBL" id="FOHN01000029">
    <property type="protein sequence ID" value="SET54776.1"/>
    <property type="molecule type" value="Genomic_DNA"/>
</dbReference>